<dbReference type="InterPro" id="IPR008972">
    <property type="entry name" value="Cupredoxin"/>
</dbReference>
<organism evidence="3 4">
    <name type="scientific">Emericellopsis cladophorae</name>
    <dbReference type="NCBI Taxonomy" id="2686198"/>
    <lineage>
        <taxon>Eukaryota</taxon>
        <taxon>Fungi</taxon>
        <taxon>Dikarya</taxon>
        <taxon>Ascomycota</taxon>
        <taxon>Pezizomycotina</taxon>
        <taxon>Sordariomycetes</taxon>
        <taxon>Hypocreomycetidae</taxon>
        <taxon>Hypocreales</taxon>
        <taxon>Bionectriaceae</taxon>
        <taxon>Emericellopsis</taxon>
    </lineage>
</organism>
<dbReference type="CDD" id="cd00920">
    <property type="entry name" value="Cupredoxin"/>
    <property type="match status" value="1"/>
</dbReference>
<dbReference type="AlphaFoldDB" id="A0A9P9Y679"/>
<gene>
    <name evidence="3" type="ORF">J7T54_004830</name>
</gene>
<dbReference type="EMBL" id="JAGIXG020000005">
    <property type="protein sequence ID" value="KAI6784284.1"/>
    <property type="molecule type" value="Genomic_DNA"/>
</dbReference>
<dbReference type="OrthoDB" id="2331100at2759"/>
<sequence>MFFRSFAFAAALLSMAQAQAVDVQVVYVGQNPANNVTGLKYWPENIKAEPGTMVQFQFWTGNHTITQSSFDKPCTPWTPAANESSTQMEAIKSGFQPVDASWMDGNIPTYTVMVNDTKPLWFYCGQGAHCQNGMAMVINEKADSGKTLAEYKLAAATVGDGDGGSGGSRDDDASDGSDGGSSGGDTGSGSGDGSGDGSGSDSGDGSGSDSGDGSGIGSGDGSGSGSGDGTDGEDTPGNIPGDADQVGNPSAAATAWAWTTSMLLVVGAAAALI</sequence>
<dbReference type="PANTHER" id="PTHR34883:SF17">
    <property type="entry name" value="CUPREDOXIN"/>
    <property type="match status" value="1"/>
</dbReference>
<keyword evidence="4" id="KW-1185">Reference proteome</keyword>
<dbReference type="Proteomes" id="UP001055219">
    <property type="component" value="Unassembled WGS sequence"/>
</dbReference>
<keyword evidence="2" id="KW-0732">Signal</keyword>
<dbReference type="Gene3D" id="2.60.40.420">
    <property type="entry name" value="Cupredoxins - blue copper proteins"/>
    <property type="match status" value="1"/>
</dbReference>
<proteinExistence type="predicted"/>
<evidence type="ECO:0000256" key="1">
    <source>
        <dbReference type="SAM" id="MobiDB-lite"/>
    </source>
</evidence>
<name>A0A9P9Y679_9HYPO</name>
<evidence type="ECO:0000313" key="3">
    <source>
        <dbReference type="EMBL" id="KAI6784284.1"/>
    </source>
</evidence>
<feature type="region of interest" description="Disordered" evidence="1">
    <location>
        <begin position="157"/>
        <end position="251"/>
    </location>
</feature>
<comment type="caution">
    <text evidence="3">The sequence shown here is derived from an EMBL/GenBank/DDBJ whole genome shotgun (WGS) entry which is preliminary data.</text>
</comment>
<feature type="signal peptide" evidence="2">
    <location>
        <begin position="1"/>
        <end position="18"/>
    </location>
</feature>
<feature type="chain" id="PRO_5040474572" description="Extracellular serine-rich protein" evidence="2">
    <location>
        <begin position="19"/>
        <end position="273"/>
    </location>
</feature>
<evidence type="ECO:0000256" key="2">
    <source>
        <dbReference type="SAM" id="SignalP"/>
    </source>
</evidence>
<accession>A0A9P9Y679</accession>
<dbReference type="RefSeq" id="XP_051365140.1">
    <property type="nucleotide sequence ID" value="XM_051503527.1"/>
</dbReference>
<dbReference type="SUPFAM" id="SSF49503">
    <property type="entry name" value="Cupredoxins"/>
    <property type="match status" value="1"/>
</dbReference>
<dbReference type="PANTHER" id="PTHR34883">
    <property type="entry name" value="SERINE-RICH PROTEIN, PUTATIVE-RELATED-RELATED"/>
    <property type="match status" value="1"/>
</dbReference>
<feature type="compositionally biased region" description="Gly residues" evidence="1">
    <location>
        <begin position="177"/>
        <end position="229"/>
    </location>
</feature>
<dbReference type="InterPro" id="IPR052953">
    <property type="entry name" value="Ser-rich/MCO-related"/>
</dbReference>
<evidence type="ECO:0000313" key="4">
    <source>
        <dbReference type="Proteomes" id="UP001055219"/>
    </source>
</evidence>
<protein>
    <recommendedName>
        <fullName evidence="5">Extracellular serine-rich protein</fullName>
    </recommendedName>
</protein>
<evidence type="ECO:0008006" key="5">
    <source>
        <dbReference type="Google" id="ProtNLM"/>
    </source>
</evidence>
<reference evidence="3" key="1">
    <citation type="journal article" date="2021" name="J Fungi (Basel)">
        <title>Genomic and Metabolomic Analyses of the Marine Fungus Emericellopsis cladophorae: Insights into Saltwater Adaptability Mechanisms and Its Biosynthetic Potential.</title>
        <authorList>
            <person name="Goncalves M.F.M."/>
            <person name="Hilario S."/>
            <person name="Van de Peer Y."/>
            <person name="Esteves A.C."/>
            <person name="Alves A."/>
        </authorList>
    </citation>
    <scope>NUCLEOTIDE SEQUENCE</scope>
    <source>
        <strain evidence="3">MUM 19.33</strain>
    </source>
</reference>
<dbReference type="GeneID" id="75831316"/>
<reference evidence="3" key="2">
    <citation type="submission" date="2022-07" db="EMBL/GenBank/DDBJ databases">
        <authorList>
            <person name="Goncalves M.F.M."/>
            <person name="Hilario S."/>
            <person name="Van De Peer Y."/>
            <person name="Esteves A.C."/>
            <person name="Alves A."/>
        </authorList>
    </citation>
    <scope>NUCLEOTIDE SEQUENCE</scope>
    <source>
        <strain evidence="3">MUM 19.33</strain>
    </source>
</reference>